<proteinExistence type="predicted"/>
<dbReference type="EMBL" id="AP023396">
    <property type="protein sequence ID" value="BCK54306.1"/>
    <property type="molecule type" value="Genomic_DNA"/>
</dbReference>
<evidence type="ECO:0000313" key="2">
    <source>
        <dbReference type="EMBL" id="BCK54306.1"/>
    </source>
</evidence>
<gene>
    <name evidence="2" type="ORF">NWFMUON74_20780</name>
</gene>
<accession>A0A7G1KIH4</accession>
<feature type="transmembrane region" description="Helical" evidence="1">
    <location>
        <begin position="28"/>
        <end position="50"/>
    </location>
</feature>
<evidence type="ECO:0000313" key="3">
    <source>
        <dbReference type="Proteomes" id="UP000516173"/>
    </source>
</evidence>
<keyword evidence="1" id="KW-1133">Transmembrane helix</keyword>
<sequence length="86" mass="9284">MDAWIGVILGAAVLARLAGSEWLYIPLFVAFFPFWLPGGVLTAILAFGAARRFARCGPLTSEDVVVIRTHPAFAAALGDRNDLPER</sequence>
<name>A0A7G1KIH4_9NOCA</name>
<dbReference type="KEGG" id="nwl:NWFMUON74_20780"/>
<keyword evidence="1" id="KW-0812">Transmembrane</keyword>
<dbReference type="RefSeq" id="WP_187687586.1">
    <property type="nucleotide sequence ID" value="NZ_AP023396.1"/>
</dbReference>
<keyword evidence="1" id="KW-0472">Membrane</keyword>
<organism evidence="2 3">
    <name type="scientific">Nocardia wallacei</name>
    <dbReference type="NCBI Taxonomy" id="480035"/>
    <lineage>
        <taxon>Bacteria</taxon>
        <taxon>Bacillati</taxon>
        <taxon>Actinomycetota</taxon>
        <taxon>Actinomycetes</taxon>
        <taxon>Mycobacteriales</taxon>
        <taxon>Nocardiaceae</taxon>
        <taxon>Nocardia</taxon>
    </lineage>
</organism>
<dbReference type="Proteomes" id="UP000516173">
    <property type="component" value="Chromosome"/>
</dbReference>
<reference evidence="2 3" key="1">
    <citation type="submission" date="2020-08" db="EMBL/GenBank/DDBJ databases">
        <title>Genome Sequencing of Nocardia wallacei strain FMUON74 and assembly.</title>
        <authorList>
            <person name="Toyokawa M."/>
            <person name="Uesaka K."/>
        </authorList>
    </citation>
    <scope>NUCLEOTIDE SEQUENCE [LARGE SCALE GENOMIC DNA]</scope>
    <source>
        <strain evidence="2 3">FMUON74</strain>
    </source>
</reference>
<dbReference type="GeneID" id="80346639"/>
<dbReference type="AlphaFoldDB" id="A0A7G1KIH4"/>
<protein>
    <submittedName>
        <fullName evidence="2">Uncharacterized protein</fullName>
    </submittedName>
</protein>
<evidence type="ECO:0000256" key="1">
    <source>
        <dbReference type="SAM" id="Phobius"/>
    </source>
</evidence>
<keyword evidence="3" id="KW-1185">Reference proteome</keyword>